<dbReference type="Pfam" id="PF02767">
    <property type="entry name" value="DNA_pol3_beta_2"/>
    <property type="match status" value="1"/>
</dbReference>
<evidence type="ECO:0000313" key="14">
    <source>
        <dbReference type="Proteomes" id="UP000233517"/>
    </source>
</evidence>
<dbReference type="Gene3D" id="3.70.10.10">
    <property type="match status" value="1"/>
</dbReference>
<evidence type="ECO:0000256" key="2">
    <source>
        <dbReference type="ARBA" id="ARBA00010752"/>
    </source>
</evidence>
<organism evidence="13 14">
    <name type="scientific">Candidatus Falkowbacteria bacterium HGW-Falkowbacteria-1</name>
    <dbReference type="NCBI Taxonomy" id="2013768"/>
    <lineage>
        <taxon>Bacteria</taxon>
        <taxon>Candidatus Falkowiibacteriota</taxon>
    </lineage>
</organism>
<keyword evidence="5 9" id="KW-0548">Nucleotidyltransferase</keyword>
<comment type="function">
    <text evidence="9">Confers DNA tethering and processivity to DNA polymerases and other proteins. Acts as a clamp, forming a ring around DNA (a reaction catalyzed by the clamp-loading complex) which diffuses in an ATP-independent manner freely and bidirectionally along dsDNA. Initially characterized for its ability to contact the catalytic subunit of DNA polymerase III (Pol III), a complex, multichain enzyme responsible for most of the replicative synthesis in bacteria; Pol III exhibits 3'-5' exonuclease proofreading activity. The beta chain is required for initiation of replication as well as for processivity of DNA replication.</text>
</comment>
<keyword evidence="6 9" id="KW-0235">DNA replication</keyword>
<evidence type="ECO:0000256" key="3">
    <source>
        <dbReference type="ARBA" id="ARBA00022490"/>
    </source>
</evidence>
<dbReference type="CDD" id="cd00140">
    <property type="entry name" value="beta_clamp"/>
    <property type="match status" value="1"/>
</dbReference>
<dbReference type="PIRSF" id="PIRSF000804">
    <property type="entry name" value="DNA_pol_III_b"/>
    <property type="match status" value="1"/>
</dbReference>
<proteinExistence type="inferred from homology"/>
<evidence type="ECO:0000256" key="1">
    <source>
        <dbReference type="ARBA" id="ARBA00004496"/>
    </source>
</evidence>
<dbReference type="InterPro" id="IPR022637">
    <property type="entry name" value="DNA_polIII_beta_cen"/>
</dbReference>
<keyword evidence="4 9" id="KW-0808">Transferase</keyword>
<dbReference type="InterPro" id="IPR001001">
    <property type="entry name" value="DNA_polIII_beta"/>
</dbReference>
<dbReference type="Pfam" id="PF00712">
    <property type="entry name" value="DNA_pol3_beta"/>
    <property type="match status" value="1"/>
</dbReference>
<comment type="subunit">
    <text evidence="9">Forms a ring-shaped head-to-tail homodimer around DNA.</text>
</comment>
<dbReference type="Gene3D" id="3.10.150.10">
    <property type="entry name" value="DNA Polymerase III, subunit A, domain 2"/>
    <property type="match status" value="1"/>
</dbReference>
<dbReference type="InterPro" id="IPR022635">
    <property type="entry name" value="DNA_polIII_beta_C"/>
</dbReference>
<evidence type="ECO:0000259" key="10">
    <source>
        <dbReference type="Pfam" id="PF00712"/>
    </source>
</evidence>
<comment type="subcellular location">
    <subcellularLocation>
        <location evidence="1 9">Cytoplasm</location>
    </subcellularLocation>
</comment>
<gene>
    <name evidence="13" type="primary">dnaN</name>
    <name evidence="13" type="ORF">CVU82_04255</name>
</gene>
<dbReference type="Proteomes" id="UP000233517">
    <property type="component" value="Unassembled WGS sequence"/>
</dbReference>
<evidence type="ECO:0000259" key="12">
    <source>
        <dbReference type="Pfam" id="PF02768"/>
    </source>
</evidence>
<evidence type="ECO:0000256" key="4">
    <source>
        <dbReference type="ARBA" id="ARBA00022679"/>
    </source>
</evidence>
<dbReference type="SMART" id="SM00480">
    <property type="entry name" value="POL3Bc"/>
    <property type="match status" value="1"/>
</dbReference>
<evidence type="ECO:0000313" key="13">
    <source>
        <dbReference type="EMBL" id="PKM91230.1"/>
    </source>
</evidence>
<evidence type="ECO:0000256" key="6">
    <source>
        <dbReference type="ARBA" id="ARBA00022705"/>
    </source>
</evidence>
<comment type="similarity">
    <text evidence="2 9">Belongs to the beta sliding clamp family.</text>
</comment>
<feature type="domain" description="DNA polymerase III beta sliding clamp C-terminal" evidence="12">
    <location>
        <begin position="253"/>
        <end position="373"/>
    </location>
</feature>
<dbReference type="GO" id="GO:0003887">
    <property type="term" value="F:DNA-directed DNA polymerase activity"/>
    <property type="evidence" value="ECO:0007669"/>
    <property type="project" value="UniProtKB-UniRule"/>
</dbReference>
<evidence type="ECO:0000256" key="7">
    <source>
        <dbReference type="ARBA" id="ARBA00022932"/>
    </source>
</evidence>
<comment type="caution">
    <text evidence="13">The sequence shown here is derived from an EMBL/GenBank/DDBJ whole genome shotgun (WGS) entry which is preliminary data.</text>
</comment>
<evidence type="ECO:0000256" key="9">
    <source>
        <dbReference type="PIRNR" id="PIRNR000804"/>
    </source>
</evidence>
<feature type="domain" description="DNA polymerase III beta sliding clamp central" evidence="11">
    <location>
        <begin position="129"/>
        <end position="251"/>
    </location>
</feature>
<reference evidence="13 14" key="1">
    <citation type="journal article" date="2017" name="ISME J.">
        <title>Potential for microbial H2 and metal transformations associated with novel bacteria and archaea in deep terrestrial subsurface sediments.</title>
        <authorList>
            <person name="Hernsdorf A.W."/>
            <person name="Amano Y."/>
            <person name="Miyakawa K."/>
            <person name="Ise K."/>
            <person name="Suzuki Y."/>
            <person name="Anantharaman K."/>
            <person name="Probst A."/>
            <person name="Burstein D."/>
            <person name="Thomas B.C."/>
            <person name="Banfield J.F."/>
        </authorList>
    </citation>
    <scope>NUCLEOTIDE SEQUENCE [LARGE SCALE GENOMIC DNA]</scope>
    <source>
        <strain evidence="13">HGW-Falkowbacteria-1</strain>
    </source>
</reference>
<dbReference type="Pfam" id="PF02768">
    <property type="entry name" value="DNA_pol3_beta_3"/>
    <property type="match status" value="1"/>
</dbReference>
<accession>A0A2N2E918</accession>
<feature type="domain" description="DNA polymerase III beta sliding clamp N-terminal" evidence="10">
    <location>
        <begin position="1"/>
        <end position="118"/>
    </location>
</feature>
<dbReference type="InterPro" id="IPR022634">
    <property type="entry name" value="DNA_polIII_beta_N"/>
</dbReference>
<dbReference type="PANTHER" id="PTHR30478">
    <property type="entry name" value="DNA POLYMERASE III SUBUNIT BETA"/>
    <property type="match status" value="1"/>
</dbReference>
<dbReference type="GO" id="GO:0009360">
    <property type="term" value="C:DNA polymerase III complex"/>
    <property type="evidence" value="ECO:0007669"/>
    <property type="project" value="InterPro"/>
</dbReference>
<dbReference type="GO" id="GO:0005737">
    <property type="term" value="C:cytoplasm"/>
    <property type="evidence" value="ECO:0007669"/>
    <property type="project" value="UniProtKB-SubCell"/>
</dbReference>
<dbReference type="GO" id="GO:0008408">
    <property type="term" value="F:3'-5' exonuclease activity"/>
    <property type="evidence" value="ECO:0007669"/>
    <property type="project" value="InterPro"/>
</dbReference>
<dbReference type="GO" id="GO:0006271">
    <property type="term" value="P:DNA strand elongation involved in DNA replication"/>
    <property type="evidence" value="ECO:0007669"/>
    <property type="project" value="TreeGrafter"/>
</dbReference>
<sequence length="374" mass="41805">MKFISLKENLKQGLSIVGHLTSKNINLPILNNILIKAKKEGLELISTNLEISISHFLRSKVESEGELLVDSRVINEYVSLLPDDKVEIEGVNEELKIKCKNYKTKINTQSGKDFPIIPKIEGDSCFFVKTVDFKKAINSVLFSVSNNENRAEISGVFFSFSGGKLVMVATDSYRLAEKTISFKGDSMTATKNVIVPAKTLQEVVRVLSNFKEEDQLEDLGEIKMCLTESQVLFVIGSSSIVSRLIVGSYPDYKQIIPEKENTRVMVEKGALVKALKTAGIFSKTGINDVGVSIKKNKLIIFSSSSQVGENFIEIDVETRGEEVEIFVNYKYLLEGLNNILEQKVVLAFVDNASPCKIYSEEEKSFLYIVMPIRQ</sequence>
<evidence type="ECO:0000256" key="8">
    <source>
        <dbReference type="ARBA" id="ARBA00023125"/>
    </source>
</evidence>
<dbReference type="GO" id="GO:0003677">
    <property type="term" value="F:DNA binding"/>
    <property type="evidence" value="ECO:0007669"/>
    <property type="project" value="UniProtKB-UniRule"/>
</dbReference>
<keyword evidence="3 9" id="KW-0963">Cytoplasm</keyword>
<dbReference type="InterPro" id="IPR046938">
    <property type="entry name" value="DNA_clamp_sf"/>
</dbReference>
<protein>
    <recommendedName>
        <fullName evidence="9">Beta sliding clamp</fullName>
    </recommendedName>
</protein>
<name>A0A2N2E918_9BACT</name>
<keyword evidence="8" id="KW-0238">DNA-binding</keyword>
<evidence type="ECO:0000256" key="5">
    <source>
        <dbReference type="ARBA" id="ARBA00022695"/>
    </source>
</evidence>
<dbReference type="NCBIfam" id="TIGR00663">
    <property type="entry name" value="dnan"/>
    <property type="match status" value="1"/>
</dbReference>
<evidence type="ECO:0000259" key="11">
    <source>
        <dbReference type="Pfam" id="PF02767"/>
    </source>
</evidence>
<dbReference type="SUPFAM" id="SSF55979">
    <property type="entry name" value="DNA clamp"/>
    <property type="match status" value="3"/>
</dbReference>
<keyword evidence="7 9" id="KW-0239">DNA-directed DNA polymerase</keyword>
<dbReference type="EMBL" id="PHAI01000003">
    <property type="protein sequence ID" value="PKM91230.1"/>
    <property type="molecule type" value="Genomic_DNA"/>
</dbReference>
<dbReference type="PANTHER" id="PTHR30478:SF0">
    <property type="entry name" value="BETA SLIDING CLAMP"/>
    <property type="match status" value="1"/>
</dbReference>
<dbReference type="AlphaFoldDB" id="A0A2N2E918"/>